<organism evidence="1 2">
    <name type="scientific">Prunus dulcis</name>
    <name type="common">Almond</name>
    <name type="synonym">Amygdalus dulcis</name>
    <dbReference type="NCBI Taxonomy" id="3755"/>
    <lineage>
        <taxon>Eukaryota</taxon>
        <taxon>Viridiplantae</taxon>
        <taxon>Streptophyta</taxon>
        <taxon>Embryophyta</taxon>
        <taxon>Tracheophyta</taxon>
        <taxon>Spermatophyta</taxon>
        <taxon>Magnoliopsida</taxon>
        <taxon>eudicotyledons</taxon>
        <taxon>Gunneridae</taxon>
        <taxon>Pentapetalae</taxon>
        <taxon>rosids</taxon>
        <taxon>fabids</taxon>
        <taxon>Rosales</taxon>
        <taxon>Rosaceae</taxon>
        <taxon>Amygdaloideae</taxon>
        <taxon>Amygdaleae</taxon>
        <taxon>Prunus</taxon>
    </lineage>
</organism>
<dbReference type="Proteomes" id="UP001054821">
    <property type="component" value="Chromosome 1"/>
</dbReference>
<gene>
    <name evidence="1" type="ORF">L3X38_004649</name>
</gene>
<reference evidence="1 2" key="1">
    <citation type="journal article" date="2022" name="G3 (Bethesda)">
        <title>Whole-genome sequence and methylome profiling of the almond [Prunus dulcis (Mill.) D.A. Webb] cultivar 'Nonpareil'.</title>
        <authorList>
            <person name="D'Amico-Willman K.M."/>
            <person name="Ouma W.Z."/>
            <person name="Meulia T."/>
            <person name="Sideli G.M."/>
            <person name="Gradziel T.M."/>
            <person name="Fresnedo-Ramirez J."/>
        </authorList>
    </citation>
    <scope>NUCLEOTIDE SEQUENCE [LARGE SCALE GENOMIC DNA]</scope>
    <source>
        <strain evidence="1">Clone GOH B32 T37-40</strain>
    </source>
</reference>
<evidence type="ECO:0000313" key="1">
    <source>
        <dbReference type="EMBL" id="KAI5351758.1"/>
    </source>
</evidence>
<proteinExistence type="predicted"/>
<evidence type="ECO:0000313" key="2">
    <source>
        <dbReference type="Proteomes" id="UP001054821"/>
    </source>
</evidence>
<keyword evidence="2" id="KW-1185">Reference proteome</keyword>
<name>A0AAD4ZPA7_PRUDU</name>
<sequence>MEKWPNTKWGRTWGLVDMTGEEGFDNEGVDLCSWGEGICRDPVITRRCSLPKKTMQNQDGVLVDGGSGVCNISSDP</sequence>
<protein>
    <submittedName>
        <fullName evidence="1">Uncharacterized protein</fullName>
    </submittedName>
</protein>
<dbReference type="AlphaFoldDB" id="A0AAD4ZPA7"/>
<accession>A0AAD4ZPA7</accession>
<dbReference type="EMBL" id="JAJFAZ020000001">
    <property type="protein sequence ID" value="KAI5351758.1"/>
    <property type="molecule type" value="Genomic_DNA"/>
</dbReference>
<comment type="caution">
    <text evidence="1">The sequence shown here is derived from an EMBL/GenBank/DDBJ whole genome shotgun (WGS) entry which is preliminary data.</text>
</comment>